<dbReference type="FunCoup" id="E2AP49">
    <property type="interactions" value="883"/>
</dbReference>
<dbReference type="SUPFAM" id="SSF54928">
    <property type="entry name" value="RNA-binding domain, RBD"/>
    <property type="match status" value="1"/>
</dbReference>
<gene>
    <name evidence="4" type="ORF">EAG_03902</name>
</gene>
<feature type="domain" description="RRM" evidence="3">
    <location>
        <begin position="11"/>
        <end position="77"/>
    </location>
</feature>
<name>E2AP49_CAMFO</name>
<dbReference type="PANTHER" id="PTHR15241">
    <property type="entry name" value="TRANSFORMER-2-RELATED"/>
    <property type="match status" value="1"/>
</dbReference>
<accession>E2AP49</accession>
<dbReference type="AlphaFoldDB" id="E2AP49"/>
<evidence type="ECO:0000256" key="1">
    <source>
        <dbReference type="ARBA" id="ARBA00022884"/>
    </source>
</evidence>
<feature type="non-terminal residue" evidence="4">
    <location>
        <position position="77"/>
    </location>
</feature>
<dbReference type="InParanoid" id="E2AP49"/>
<keyword evidence="5" id="KW-1185">Reference proteome</keyword>
<evidence type="ECO:0000313" key="5">
    <source>
        <dbReference type="Proteomes" id="UP000000311"/>
    </source>
</evidence>
<dbReference type="Proteomes" id="UP000000311">
    <property type="component" value="Unassembled WGS sequence"/>
</dbReference>
<reference evidence="4 5" key="1">
    <citation type="journal article" date="2010" name="Science">
        <title>Genomic comparison of the ants Camponotus floridanus and Harpegnathos saltator.</title>
        <authorList>
            <person name="Bonasio R."/>
            <person name="Zhang G."/>
            <person name="Ye C."/>
            <person name="Mutti N.S."/>
            <person name="Fang X."/>
            <person name="Qin N."/>
            <person name="Donahue G."/>
            <person name="Yang P."/>
            <person name="Li Q."/>
            <person name="Li C."/>
            <person name="Zhang P."/>
            <person name="Huang Z."/>
            <person name="Berger S.L."/>
            <person name="Reinberg D."/>
            <person name="Wang J."/>
            <person name="Liebig J."/>
        </authorList>
    </citation>
    <scope>NUCLEOTIDE SEQUENCE [LARGE SCALE GENOMIC DNA]</scope>
    <source>
        <strain evidence="5">C129</strain>
    </source>
</reference>
<dbReference type="InterPro" id="IPR012677">
    <property type="entry name" value="Nucleotide-bd_a/b_plait_sf"/>
</dbReference>
<dbReference type="GO" id="GO:0003723">
    <property type="term" value="F:RNA binding"/>
    <property type="evidence" value="ECO:0007669"/>
    <property type="project" value="UniProtKB-UniRule"/>
</dbReference>
<organism evidence="5">
    <name type="scientific">Camponotus floridanus</name>
    <name type="common">Florida carpenter ant</name>
    <dbReference type="NCBI Taxonomy" id="104421"/>
    <lineage>
        <taxon>Eukaryota</taxon>
        <taxon>Metazoa</taxon>
        <taxon>Ecdysozoa</taxon>
        <taxon>Arthropoda</taxon>
        <taxon>Hexapoda</taxon>
        <taxon>Insecta</taxon>
        <taxon>Pterygota</taxon>
        <taxon>Neoptera</taxon>
        <taxon>Endopterygota</taxon>
        <taxon>Hymenoptera</taxon>
        <taxon>Apocrita</taxon>
        <taxon>Aculeata</taxon>
        <taxon>Formicoidea</taxon>
        <taxon>Formicidae</taxon>
        <taxon>Formicinae</taxon>
        <taxon>Camponotus</taxon>
    </lineage>
</organism>
<keyword evidence="1 2" id="KW-0694">RNA-binding</keyword>
<dbReference type="Gene3D" id="3.30.70.330">
    <property type="match status" value="1"/>
</dbReference>
<protein>
    <submittedName>
        <fullName evidence="4">SRA stem-loop-interacting RNA-binding protein, mitochondrial</fullName>
    </submittedName>
</protein>
<dbReference type="Pfam" id="PF00076">
    <property type="entry name" value="RRM_1"/>
    <property type="match status" value="1"/>
</dbReference>
<dbReference type="OMA" id="KKLELMC"/>
<evidence type="ECO:0000313" key="4">
    <source>
        <dbReference type="EMBL" id="EFN64785.1"/>
    </source>
</evidence>
<dbReference type="PANTHER" id="PTHR15241:SF304">
    <property type="entry name" value="RRM DOMAIN-CONTAINING PROTEIN"/>
    <property type="match status" value="1"/>
</dbReference>
<dbReference type="EMBL" id="GL441452">
    <property type="protein sequence ID" value="EFN64785.1"/>
    <property type="molecule type" value="Genomic_DNA"/>
</dbReference>
<evidence type="ECO:0000256" key="2">
    <source>
        <dbReference type="PROSITE-ProRule" id="PRU00176"/>
    </source>
</evidence>
<evidence type="ECO:0000259" key="3">
    <source>
        <dbReference type="PROSITE" id="PS50102"/>
    </source>
</evidence>
<feature type="non-terminal residue" evidence="4">
    <location>
        <position position="1"/>
    </location>
</feature>
<sequence length="77" mass="8929">SSAMASNILKYMIHVSNIPWTVGRHELALYFSQFGYVYDIMITFDKETGLHQNHGYVTFLKKHEVNTVLDRKHSLEG</sequence>
<dbReference type="InterPro" id="IPR000504">
    <property type="entry name" value="RRM_dom"/>
</dbReference>
<dbReference type="STRING" id="104421.E2AP49"/>
<dbReference type="InterPro" id="IPR035979">
    <property type="entry name" value="RBD_domain_sf"/>
</dbReference>
<proteinExistence type="predicted"/>
<dbReference type="PROSITE" id="PS50102">
    <property type="entry name" value="RRM"/>
    <property type="match status" value="1"/>
</dbReference>